<evidence type="ECO:0000256" key="1">
    <source>
        <dbReference type="RuleBase" id="RU000487"/>
    </source>
</evidence>
<dbReference type="Pfam" id="PF00022">
    <property type="entry name" value="Actin"/>
    <property type="match status" value="1"/>
</dbReference>
<dbReference type="Proteomes" id="UP000756132">
    <property type="component" value="Chromosome 10"/>
</dbReference>
<feature type="region of interest" description="Disordered" evidence="2">
    <location>
        <begin position="613"/>
        <end position="647"/>
    </location>
</feature>
<feature type="compositionally biased region" description="Polar residues" evidence="2">
    <location>
        <begin position="37"/>
        <end position="51"/>
    </location>
</feature>
<dbReference type="Gene3D" id="3.30.420.40">
    <property type="match status" value="2"/>
</dbReference>
<dbReference type="InterPro" id="IPR043129">
    <property type="entry name" value="ATPase_NBD"/>
</dbReference>
<feature type="compositionally biased region" description="Low complexity" evidence="2">
    <location>
        <begin position="496"/>
        <end position="507"/>
    </location>
</feature>
<dbReference type="SMART" id="SM00268">
    <property type="entry name" value="ACTIN"/>
    <property type="match status" value="1"/>
</dbReference>
<evidence type="ECO:0000313" key="3">
    <source>
        <dbReference type="EMBL" id="UJO22457.1"/>
    </source>
</evidence>
<reference evidence="3" key="2">
    <citation type="journal article" date="2022" name="Microb. Genom.">
        <title>A chromosome-scale genome assembly of the tomato pathogen Cladosporium fulvum reveals a compartmentalized genome architecture and the presence of a dispensable chromosome.</title>
        <authorList>
            <person name="Zaccaron A.Z."/>
            <person name="Chen L.H."/>
            <person name="Samaras A."/>
            <person name="Stergiopoulos I."/>
        </authorList>
    </citation>
    <scope>NUCLEOTIDE SEQUENCE</scope>
    <source>
        <strain evidence="3">Race5_Kim</strain>
    </source>
</reference>
<sequence>MAASTSKPDYFGGPSPRRGPPSSTLATGASPAPRSPRTPQLGRSISSQFGSPGTFRPEQDDIVIYELGARHLSAGYAGEAKPRCILPFTPDGSRRRGDYRQHDAEYLKATREVRVKQPWAEGYELYTTDLRELDLGLVEDKLNRQLRVAIIDHIQIDAKQRKAVLVVPSLLPTPLLEIALRVFFTHFSQPPSISVLTHPVMTCVSAGLRTAIIVDIGWEESVVTAVGEYKEVAQRRSVRAGRLLTREMGNTLEMAVRGHSDSDADFTIAFDEAEDVVRRLAWCQQQEPSHEGGKVLQLPLHGTEPPATYPIPFAQLAVPAEKALLAPEHTADEHDDDDLPVPLLAYRVLLSLPTDLRAICVSRIVITGGVSQMPGLKRRLLQEISHLIETRGWDPVSNYGSAKTQHEQALKERSANTAPRPKQSDELVPPLSPFKMPLQDAIPPANRVHDDIKDPITSKAEREASKGKVDMVKGVVRGVESLGPWAGASLMAIFPSSPTPDATPSASKESAASPTNDGHFPFNGQPMPVFFSGLLENPMPIETGSDGSCFQIVRPPGKGQYPVPCPTSTPAEYQKPEPTHDGADGWDEYHEGPFPGPVFGGPIIIDGYTFAPTTSQSTSSPAGHQVPKPTSPVKPTTLATSSTKTSTGYVTPSTAAYAVPTGSAEQTPTKPGMASNIPPALQWLVDLFSGGHRNLDEISEY</sequence>
<accession>A0A9Q8PHF6</accession>
<evidence type="ECO:0000313" key="4">
    <source>
        <dbReference type="Proteomes" id="UP000756132"/>
    </source>
</evidence>
<dbReference type="OMA" id="GDYRGWI"/>
<dbReference type="Gene3D" id="3.90.640.10">
    <property type="entry name" value="Actin, Chain A, domain 4"/>
    <property type="match status" value="1"/>
</dbReference>
<dbReference type="EMBL" id="CP090172">
    <property type="protein sequence ID" value="UJO22457.1"/>
    <property type="molecule type" value="Genomic_DNA"/>
</dbReference>
<keyword evidence="4" id="KW-1185">Reference proteome</keyword>
<dbReference type="AlphaFoldDB" id="A0A9Q8PHF6"/>
<dbReference type="SUPFAM" id="SSF53067">
    <property type="entry name" value="Actin-like ATPase domain"/>
    <property type="match status" value="2"/>
</dbReference>
<evidence type="ECO:0000256" key="2">
    <source>
        <dbReference type="SAM" id="MobiDB-lite"/>
    </source>
</evidence>
<feature type="compositionally biased region" description="Basic and acidic residues" evidence="2">
    <location>
        <begin position="447"/>
        <end position="466"/>
    </location>
</feature>
<dbReference type="OrthoDB" id="337660at2759"/>
<dbReference type="InterPro" id="IPR004000">
    <property type="entry name" value="Actin"/>
</dbReference>
<dbReference type="PANTHER" id="PTHR11937">
    <property type="entry name" value="ACTIN"/>
    <property type="match status" value="1"/>
</dbReference>
<comment type="similarity">
    <text evidence="1">Belongs to the actin family.</text>
</comment>
<feature type="region of interest" description="Disordered" evidence="2">
    <location>
        <begin position="1"/>
        <end position="55"/>
    </location>
</feature>
<dbReference type="KEGG" id="ffu:CLAFUR5_11987"/>
<feature type="region of interest" description="Disordered" evidence="2">
    <location>
        <begin position="496"/>
        <end position="518"/>
    </location>
</feature>
<proteinExistence type="inferred from homology"/>
<feature type="region of interest" description="Disordered" evidence="2">
    <location>
        <begin position="395"/>
        <end position="466"/>
    </location>
</feature>
<feature type="compositionally biased region" description="Low complexity" evidence="2">
    <location>
        <begin position="12"/>
        <end position="23"/>
    </location>
</feature>
<gene>
    <name evidence="3" type="ORF">CLAFUR5_11987</name>
</gene>
<name>A0A9Q8PHF6_PASFU</name>
<evidence type="ECO:0008006" key="5">
    <source>
        <dbReference type="Google" id="ProtNLM"/>
    </source>
</evidence>
<feature type="compositionally biased region" description="Basic and acidic residues" evidence="2">
    <location>
        <begin position="404"/>
        <end position="414"/>
    </location>
</feature>
<dbReference type="RefSeq" id="XP_047766823.1">
    <property type="nucleotide sequence ID" value="XM_047911135.1"/>
</dbReference>
<reference evidence="3" key="1">
    <citation type="submission" date="2021-12" db="EMBL/GenBank/DDBJ databases">
        <authorList>
            <person name="Zaccaron A."/>
            <person name="Stergiopoulos I."/>
        </authorList>
    </citation>
    <scope>NUCLEOTIDE SEQUENCE</scope>
    <source>
        <strain evidence="3">Race5_Kim</strain>
    </source>
</reference>
<organism evidence="3 4">
    <name type="scientific">Passalora fulva</name>
    <name type="common">Tomato leaf mold</name>
    <name type="synonym">Cladosporium fulvum</name>
    <dbReference type="NCBI Taxonomy" id="5499"/>
    <lineage>
        <taxon>Eukaryota</taxon>
        <taxon>Fungi</taxon>
        <taxon>Dikarya</taxon>
        <taxon>Ascomycota</taxon>
        <taxon>Pezizomycotina</taxon>
        <taxon>Dothideomycetes</taxon>
        <taxon>Dothideomycetidae</taxon>
        <taxon>Mycosphaerellales</taxon>
        <taxon>Mycosphaerellaceae</taxon>
        <taxon>Fulvia</taxon>
    </lineage>
</organism>
<protein>
    <recommendedName>
        <fullName evidence="5">Actin-like ATPase domain-containing protein</fullName>
    </recommendedName>
</protein>
<dbReference type="GeneID" id="71991865"/>